<dbReference type="Gene3D" id="3.30.420.10">
    <property type="entry name" value="Ribonuclease H-like superfamily/Ribonuclease H"/>
    <property type="match status" value="1"/>
</dbReference>
<dbReference type="Proteomes" id="UP000828236">
    <property type="component" value="Unassembled WGS sequence"/>
</dbReference>
<evidence type="ECO:0000313" key="1">
    <source>
        <dbReference type="EMBL" id="KAH7636870.1"/>
    </source>
</evidence>
<reference evidence="1" key="2">
    <citation type="journal article" date="2021" name="World Allergy Organ. J.">
        <title>Chromosome-level assembly of Dermatophagoides farinae genome and transcriptome reveals two novel allergens Der f 37 and Der f 39.</title>
        <authorList>
            <person name="Chen J."/>
            <person name="Cai Z."/>
            <person name="Fan D."/>
            <person name="Hu J."/>
            <person name="Hou Y."/>
            <person name="He Y."/>
            <person name="Zhang Z."/>
            <person name="Zhao Z."/>
            <person name="Gao P."/>
            <person name="Hu W."/>
            <person name="Sun J."/>
            <person name="Li J."/>
            <person name="Ji K."/>
        </authorList>
    </citation>
    <scope>NUCLEOTIDE SEQUENCE</scope>
    <source>
        <strain evidence="1">JKM2019</strain>
    </source>
</reference>
<dbReference type="AlphaFoldDB" id="A0A9D4NNI1"/>
<dbReference type="GO" id="GO:0003676">
    <property type="term" value="F:nucleic acid binding"/>
    <property type="evidence" value="ECO:0007669"/>
    <property type="project" value="InterPro"/>
</dbReference>
<evidence type="ECO:0008006" key="2">
    <source>
        <dbReference type="Google" id="ProtNLM"/>
    </source>
</evidence>
<dbReference type="SUPFAM" id="SSF53098">
    <property type="entry name" value="Ribonuclease H-like"/>
    <property type="match status" value="1"/>
</dbReference>
<dbReference type="CDD" id="cd09276">
    <property type="entry name" value="Rnase_HI_RT_non_LTR"/>
    <property type="match status" value="1"/>
</dbReference>
<dbReference type="InterPro" id="IPR012337">
    <property type="entry name" value="RNaseH-like_sf"/>
</dbReference>
<accession>A0A9D4NNI1</accession>
<dbReference type="EMBL" id="SDOV01000009">
    <property type="protein sequence ID" value="KAH7636870.1"/>
    <property type="molecule type" value="Genomic_DNA"/>
</dbReference>
<dbReference type="InterPro" id="IPR036397">
    <property type="entry name" value="RNaseH_sf"/>
</dbReference>
<sequence length="124" mass="13878">MSMEFCCALHNYLIFTDGSKIDGLVGASFVVFYRDDCCPVAIQSFRLAGQCTVFQAEVFAIEKASDSIVANNIIDVQIISDSKSAIQSICKIYSYNRIIQEIFRTFTGYCGHLCFAWTKSHGME</sequence>
<comment type="caution">
    <text evidence="1">The sequence shown here is derived from an EMBL/GenBank/DDBJ whole genome shotgun (WGS) entry which is preliminary data.</text>
</comment>
<organism evidence="1">
    <name type="scientific">Dermatophagoides farinae</name>
    <name type="common">American house dust mite</name>
    <dbReference type="NCBI Taxonomy" id="6954"/>
    <lineage>
        <taxon>Eukaryota</taxon>
        <taxon>Metazoa</taxon>
        <taxon>Ecdysozoa</taxon>
        <taxon>Arthropoda</taxon>
        <taxon>Chelicerata</taxon>
        <taxon>Arachnida</taxon>
        <taxon>Acari</taxon>
        <taxon>Acariformes</taxon>
        <taxon>Sarcoptiformes</taxon>
        <taxon>Astigmata</taxon>
        <taxon>Psoroptidia</taxon>
        <taxon>Analgoidea</taxon>
        <taxon>Pyroglyphidae</taxon>
        <taxon>Dermatophagoidinae</taxon>
        <taxon>Dermatophagoides</taxon>
    </lineage>
</organism>
<name>A0A9D4NNI1_DERFA</name>
<reference evidence="1" key="1">
    <citation type="submission" date="2020-06" db="EMBL/GenBank/DDBJ databases">
        <authorList>
            <person name="Ji K."/>
            <person name="Li J."/>
        </authorList>
    </citation>
    <scope>NUCLEOTIDE SEQUENCE</scope>
    <source>
        <strain evidence="1">JKM2019</strain>
        <tissue evidence="1">Whole body</tissue>
    </source>
</reference>
<protein>
    <recommendedName>
        <fullName evidence="2">RNase H type-1 domain-containing protein</fullName>
    </recommendedName>
</protein>
<gene>
    <name evidence="1" type="ORF">HUG17_7076</name>
</gene>
<proteinExistence type="predicted"/>